<evidence type="ECO:0000313" key="3">
    <source>
        <dbReference type="Proteomes" id="UP001153620"/>
    </source>
</evidence>
<keyword evidence="1" id="KW-0175">Coiled coil</keyword>
<reference evidence="2" key="2">
    <citation type="submission" date="2022-10" db="EMBL/GenBank/DDBJ databases">
        <authorList>
            <consortium name="ENA_rothamsted_submissions"/>
            <consortium name="culmorum"/>
            <person name="King R."/>
        </authorList>
    </citation>
    <scope>NUCLEOTIDE SEQUENCE</scope>
</reference>
<dbReference type="AlphaFoldDB" id="A0A9N9S8H3"/>
<organism evidence="2 3">
    <name type="scientific">Chironomus riparius</name>
    <dbReference type="NCBI Taxonomy" id="315576"/>
    <lineage>
        <taxon>Eukaryota</taxon>
        <taxon>Metazoa</taxon>
        <taxon>Ecdysozoa</taxon>
        <taxon>Arthropoda</taxon>
        <taxon>Hexapoda</taxon>
        <taxon>Insecta</taxon>
        <taxon>Pterygota</taxon>
        <taxon>Neoptera</taxon>
        <taxon>Endopterygota</taxon>
        <taxon>Diptera</taxon>
        <taxon>Nematocera</taxon>
        <taxon>Chironomoidea</taxon>
        <taxon>Chironomidae</taxon>
        <taxon>Chironominae</taxon>
        <taxon>Chironomus</taxon>
    </lineage>
</organism>
<evidence type="ECO:0000256" key="1">
    <source>
        <dbReference type="SAM" id="Coils"/>
    </source>
</evidence>
<evidence type="ECO:0000313" key="2">
    <source>
        <dbReference type="EMBL" id="CAG9811300.1"/>
    </source>
</evidence>
<dbReference type="EMBL" id="OU895880">
    <property type="protein sequence ID" value="CAG9811300.1"/>
    <property type="molecule type" value="Genomic_DNA"/>
</dbReference>
<dbReference type="SUPFAM" id="SSF57850">
    <property type="entry name" value="RING/U-box"/>
    <property type="match status" value="1"/>
</dbReference>
<accession>A0A9N9S8H3</accession>
<feature type="coiled-coil region" evidence="1">
    <location>
        <begin position="97"/>
        <end position="124"/>
    </location>
</feature>
<reference evidence="2" key="1">
    <citation type="submission" date="2022-01" db="EMBL/GenBank/DDBJ databases">
        <authorList>
            <person name="King R."/>
        </authorList>
    </citation>
    <scope>NUCLEOTIDE SEQUENCE</scope>
</reference>
<gene>
    <name evidence="2" type="ORF">CHIRRI_LOCUS14109</name>
</gene>
<proteinExistence type="predicted"/>
<dbReference type="Proteomes" id="UP001153620">
    <property type="component" value="Chromosome 4"/>
</dbReference>
<protein>
    <recommendedName>
        <fullName evidence="4">RING-type domain-containing protein</fullName>
    </recommendedName>
</protein>
<sequence length="272" mass="31339">MAFQPVCSNCILFDGEAMVLTACDHVLHRKCFAKMNKKICSVCNLSIDISDLRKLDITKNPVEIKTQCSKKYRDMKKKIAFYKFKNDILQNDRDEVMKKWRNEAMNAKKQVEECKKVYNLVQEKLQLQYANLNTIYVHKTIAFDLLCELYTKETKNSIPSNLHVLWNDDAHYDTTWETYNSEIKNILMRASQEIRNKINNPISCSIYANDTVADAFNCAAENAVLNQMQSNISTANDQTINWTPSPIPEEILHELVSSDDNDQADQSTSESD</sequence>
<name>A0A9N9S8H3_9DIPT</name>
<evidence type="ECO:0008006" key="4">
    <source>
        <dbReference type="Google" id="ProtNLM"/>
    </source>
</evidence>
<keyword evidence="3" id="KW-1185">Reference proteome</keyword>